<evidence type="ECO:0000256" key="6">
    <source>
        <dbReference type="ARBA" id="ARBA00022989"/>
    </source>
</evidence>
<comment type="subcellular location">
    <subcellularLocation>
        <location evidence="1 9">Cell inner membrane</location>
        <topology evidence="1 9">Multi-pass membrane protein</topology>
    </subcellularLocation>
</comment>
<evidence type="ECO:0000256" key="1">
    <source>
        <dbReference type="ARBA" id="ARBA00004429"/>
    </source>
</evidence>
<dbReference type="InterPro" id="IPR007387">
    <property type="entry name" value="TRAP_DctQ"/>
</dbReference>
<evidence type="ECO:0000313" key="11">
    <source>
        <dbReference type="EMBL" id="MDU0339602.1"/>
    </source>
</evidence>
<keyword evidence="2 9" id="KW-0813">Transport</keyword>
<keyword evidence="6 9" id="KW-1133">Transmembrane helix</keyword>
<evidence type="ECO:0000256" key="7">
    <source>
        <dbReference type="ARBA" id="ARBA00023136"/>
    </source>
</evidence>
<dbReference type="PANTHER" id="PTHR35011">
    <property type="entry name" value="2,3-DIKETO-L-GULONATE TRAP TRANSPORTER SMALL PERMEASE PROTEIN YIAM"/>
    <property type="match status" value="1"/>
</dbReference>
<feature type="transmembrane region" description="Helical" evidence="9">
    <location>
        <begin position="104"/>
        <end position="121"/>
    </location>
</feature>
<evidence type="ECO:0000313" key="12">
    <source>
        <dbReference type="Proteomes" id="UP001254257"/>
    </source>
</evidence>
<feature type="transmembrane region" description="Helical" evidence="9">
    <location>
        <begin position="141"/>
        <end position="162"/>
    </location>
</feature>
<evidence type="ECO:0000256" key="5">
    <source>
        <dbReference type="ARBA" id="ARBA00022692"/>
    </source>
</evidence>
<dbReference type="Proteomes" id="UP001254257">
    <property type="component" value="Unassembled WGS sequence"/>
</dbReference>
<sequence>MTPDSSPAAPRSALARGVDIVDRLTLAVSSIGVALFSAVVVYVALGRYLLGTTPYWSEELPRSLLVWSVFIGLVPATVRASHLNAGLLPLLVRNERLRGKLETVARLLTALFFAILAYTGWQLTEAGLDSLTTALQIPNAVVYVALPIGAGLSAIVILLPLLKERAP</sequence>
<keyword evidence="3" id="KW-1003">Cell membrane</keyword>
<dbReference type="Pfam" id="PF04290">
    <property type="entry name" value="DctQ"/>
    <property type="match status" value="1"/>
</dbReference>
<name>A0ABU3S4C4_9HYPH</name>
<comment type="caution">
    <text evidence="9">Lacks conserved residue(s) required for the propagation of feature annotation.</text>
</comment>
<feature type="domain" description="Tripartite ATP-independent periplasmic transporters DctQ component" evidence="10">
    <location>
        <begin position="38"/>
        <end position="162"/>
    </location>
</feature>
<accession>A0ABU3S4C4</accession>
<evidence type="ECO:0000256" key="9">
    <source>
        <dbReference type="RuleBase" id="RU369079"/>
    </source>
</evidence>
<reference evidence="11 12" key="1">
    <citation type="submission" date="2023-09" db="EMBL/GenBank/DDBJ databases">
        <title>Whole genome shotgun sequencing (WGS) of Bosea sp. ZW T0_25, isolated from stored onions (Allium cepa).</title>
        <authorList>
            <person name="Stoll D.A."/>
            <person name="Huch M."/>
        </authorList>
    </citation>
    <scope>NUCLEOTIDE SEQUENCE [LARGE SCALE GENOMIC DNA]</scope>
    <source>
        <strain evidence="11 12">ZW T0_25</strain>
    </source>
</reference>
<keyword evidence="4 9" id="KW-0997">Cell inner membrane</keyword>
<protein>
    <recommendedName>
        <fullName evidence="9">TRAP transporter small permease protein</fullName>
    </recommendedName>
</protein>
<evidence type="ECO:0000256" key="8">
    <source>
        <dbReference type="ARBA" id="ARBA00038436"/>
    </source>
</evidence>
<evidence type="ECO:0000259" key="10">
    <source>
        <dbReference type="Pfam" id="PF04290"/>
    </source>
</evidence>
<evidence type="ECO:0000256" key="4">
    <source>
        <dbReference type="ARBA" id="ARBA00022519"/>
    </source>
</evidence>
<dbReference type="RefSeq" id="WP_316017501.1">
    <property type="nucleotide sequence ID" value="NZ_JAWDID010000007.1"/>
</dbReference>
<keyword evidence="12" id="KW-1185">Reference proteome</keyword>
<dbReference type="PANTHER" id="PTHR35011:SF2">
    <property type="entry name" value="2,3-DIKETO-L-GULONATE TRAP TRANSPORTER SMALL PERMEASE PROTEIN YIAM"/>
    <property type="match status" value="1"/>
</dbReference>
<organism evidence="11 12">
    <name type="scientific">Bosea rubneri</name>
    <dbReference type="NCBI Taxonomy" id="3075434"/>
    <lineage>
        <taxon>Bacteria</taxon>
        <taxon>Pseudomonadati</taxon>
        <taxon>Pseudomonadota</taxon>
        <taxon>Alphaproteobacteria</taxon>
        <taxon>Hyphomicrobiales</taxon>
        <taxon>Boseaceae</taxon>
        <taxon>Bosea</taxon>
    </lineage>
</organism>
<comment type="function">
    <text evidence="9">Part of the tripartite ATP-independent periplasmic (TRAP) transport system.</text>
</comment>
<evidence type="ECO:0000256" key="2">
    <source>
        <dbReference type="ARBA" id="ARBA00022448"/>
    </source>
</evidence>
<comment type="subunit">
    <text evidence="9">The complex comprises the extracytoplasmic solute receptor protein and the two transmembrane proteins.</text>
</comment>
<dbReference type="InterPro" id="IPR055348">
    <property type="entry name" value="DctQ"/>
</dbReference>
<evidence type="ECO:0000256" key="3">
    <source>
        <dbReference type="ARBA" id="ARBA00022475"/>
    </source>
</evidence>
<keyword evidence="7 9" id="KW-0472">Membrane</keyword>
<keyword evidence="5 9" id="KW-0812">Transmembrane</keyword>
<proteinExistence type="inferred from homology"/>
<dbReference type="EMBL" id="JAWDID010000007">
    <property type="protein sequence ID" value="MDU0339602.1"/>
    <property type="molecule type" value="Genomic_DNA"/>
</dbReference>
<feature type="transmembrane region" description="Helical" evidence="9">
    <location>
        <begin position="24"/>
        <end position="45"/>
    </location>
</feature>
<comment type="caution">
    <text evidence="11">The sequence shown here is derived from an EMBL/GenBank/DDBJ whole genome shotgun (WGS) entry which is preliminary data.</text>
</comment>
<comment type="similarity">
    <text evidence="8 9">Belongs to the TRAP transporter small permease family.</text>
</comment>
<gene>
    <name evidence="11" type="ORF">RKE40_06910</name>
</gene>